<keyword evidence="2" id="KW-1185">Reference proteome</keyword>
<name>A0A0D2KTR9_9CHLO</name>
<dbReference type="RefSeq" id="XP_013897873.1">
    <property type="nucleotide sequence ID" value="XM_014042419.1"/>
</dbReference>
<dbReference type="KEGG" id="mng:MNEG_9110"/>
<organism evidence="1 2">
    <name type="scientific">Monoraphidium neglectum</name>
    <dbReference type="NCBI Taxonomy" id="145388"/>
    <lineage>
        <taxon>Eukaryota</taxon>
        <taxon>Viridiplantae</taxon>
        <taxon>Chlorophyta</taxon>
        <taxon>core chlorophytes</taxon>
        <taxon>Chlorophyceae</taxon>
        <taxon>CS clade</taxon>
        <taxon>Sphaeropleales</taxon>
        <taxon>Selenastraceae</taxon>
        <taxon>Monoraphidium</taxon>
    </lineage>
</organism>
<protein>
    <submittedName>
        <fullName evidence="1">Uncharacterized protein</fullName>
    </submittedName>
</protein>
<accession>A0A0D2KTR9</accession>
<proteinExistence type="predicted"/>
<dbReference type="GeneID" id="25741985"/>
<dbReference type="EMBL" id="KK102042">
    <property type="protein sequence ID" value="KIY98853.1"/>
    <property type="molecule type" value="Genomic_DNA"/>
</dbReference>
<dbReference type="AlphaFoldDB" id="A0A0D2KTR9"/>
<feature type="non-terminal residue" evidence="1">
    <location>
        <position position="470"/>
    </location>
</feature>
<dbReference type="Proteomes" id="UP000054498">
    <property type="component" value="Unassembled WGS sequence"/>
</dbReference>
<evidence type="ECO:0000313" key="1">
    <source>
        <dbReference type="EMBL" id="KIY98853.1"/>
    </source>
</evidence>
<gene>
    <name evidence="1" type="ORF">MNEG_9110</name>
</gene>
<sequence length="470" mass="49289">MVWKRTSPVLDDIGEHVTAYREIDPSGDEIAAILSAFHAMPTRAWAGITVVKAFVDQIVMYPLVQQLARICGPGLHRVVGDYAAESTGELVMPLLPLASTLHHLDLIQGFGNPIALAPSVAPLLASFSALRSLAVAVAATTGGPPPALGGCLAEAVRGMTALTRLDLHLSEIEAPADLVPHYPEQCRLNLGSALAGCKDTLRELRLTADIFLCAAIDRQLPAVTINATSSRDIQGLRLSHLPQLRARFPAAEHVIIRASKRSPCTSDDSYDFPSSSDDDGDAMSGRVAAFVSAFNSLPAGAWAGVTSVEVHADGYVFIALMQQLARVCPRLAHVSGIRAACSHSGVLVPLLPVAGTLQHLDLVNGRPGCIPLVPGAARLLASFANLRSLAVTLAAGRRGGGGLPGALGGSLAEAVSGMTALTRLDLDIVSDGHLEPSVQQDPNVYRLNLGSALAGCKETLQELRLSTRDQ</sequence>
<reference evidence="1 2" key="1">
    <citation type="journal article" date="2013" name="BMC Genomics">
        <title>Reconstruction of the lipid metabolism for the microalga Monoraphidium neglectum from its genome sequence reveals characteristics suitable for biofuel production.</title>
        <authorList>
            <person name="Bogen C."/>
            <person name="Al-Dilaimi A."/>
            <person name="Albersmeier A."/>
            <person name="Wichmann J."/>
            <person name="Grundmann M."/>
            <person name="Rupp O."/>
            <person name="Lauersen K.J."/>
            <person name="Blifernez-Klassen O."/>
            <person name="Kalinowski J."/>
            <person name="Goesmann A."/>
            <person name="Mussgnug J.H."/>
            <person name="Kruse O."/>
        </authorList>
    </citation>
    <scope>NUCLEOTIDE SEQUENCE [LARGE SCALE GENOMIC DNA]</scope>
    <source>
        <strain evidence="1 2">SAG 48.87</strain>
    </source>
</reference>
<evidence type="ECO:0000313" key="2">
    <source>
        <dbReference type="Proteomes" id="UP000054498"/>
    </source>
</evidence>